<reference evidence="1 3" key="1">
    <citation type="journal article" date="2014" name="Am. J. Bot.">
        <title>Genome assembly and annotation for red clover (Trifolium pratense; Fabaceae).</title>
        <authorList>
            <person name="Istvanek J."/>
            <person name="Jaros M."/>
            <person name="Krenek A."/>
            <person name="Repkova J."/>
        </authorList>
    </citation>
    <scope>NUCLEOTIDE SEQUENCE [LARGE SCALE GENOMIC DNA]</scope>
    <source>
        <strain evidence="3">cv. Tatra</strain>
        <tissue evidence="1">Young leaves</tissue>
    </source>
</reference>
<protein>
    <submittedName>
        <fullName evidence="1">Ribonuclease H</fullName>
    </submittedName>
</protein>
<name>A0A2K3ML74_TRIPR</name>
<evidence type="ECO:0000313" key="3">
    <source>
        <dbReference type="Proteomes" id="UP000236291"/>
    </source>
</evidence>
<dbReference type="EMBL" id="ASHM01002762">
    <property type="protein sequence ID" value="PNY08827.1"/>
    <property type="molecule type" value="Genomic_DNA"/>
</dbReference>
<sequence>MSSMIGSNKKVLFDNLKDRMWKKVQDWSGKHLSKVGREMLEKSIAQAIPAYCMSTILLPETSGKELLREL</sequence>
<organism evidence="1 3">
    <name type="scientific">Trifolium pratense</name>
    <name type="common">Red clover</name>
    <dbReference type="NCBI Taxonomy" id="57577"/>
    <lineage>
        <taxon>Eukaryota</taxon>
        <taxon>Viridiplantae</taxon>
        <taxon>Streptophyta</taxon>
        <taxon>Embryophyta</taxon>
        <taxon>Tracheophyta</taxon>
        <taxon>Spermatophyta</taxon>
        <taxon>Magnoliopsida</taxon>
        <taxon>eudicotyledons</taxon>
        <taxon>Gunneridae</taxon>
        <taxon>Pentapetalae</taxon>
        <taxon>rosids</taxon>
        <taxon>fabids</taxon>
        <taxon>Fabales</taxon>
        <taxon>Fabaceae</taxon>
        <taxon>Papilionoideae</taxon>
        <taxon>50 kb inversion clade</taxon>
        <taxon>NPAAA clade</taxon>
        <taxon>Hologalegina</taxon>
        <taxon>IRL clade</taxon>
        <taxon>Trifolieae</taxon>
        <taxon>Trifolium</taxon>
    </lineage>
</organism>
<reference evidence="1 3" key="2">
    <citation type="journal article" date="2017" name="Front. Plant Sci.">
        <title>Gene Classification and Mining of Molecular Markers Useful in Red Clover (Trifolium pratense) Breeding.</title>
        <authorList>
            <person name="Istvanek J."/>
            <person name="Dluhosova J."/>
            <person name="Dluhos P."/>
            <person name="Patkova L."/>
            <person name="Nedelnik J."/>
            <person name="Repkova J."/>
        </authorList>
    </citation>
    <scope>NUCLEOTIDE SEQUENCE [LARGE SCALE GENOMIC DNA]</scope>
    <source>
        <strain evidence="3">cv. Tatra</strain>
        <tissue evidence="1">Young leaves</tissue>
    </source>
</reference>
<accession>A0A2K3ML74</accession>
<proteinExistence type="predicted"/>
<evidence type="ECO:0000313" key="2">
    <source>
        <dbReference type="EMBL" id="PNY08827.1"/>
    </source>
</evidence>
<evidence type="ECO:0000313" key="1">
    <source>
        <dbReference type="EMBL" id="PNX91514.1"/>
    </source>
</evidence>
<dbReference type="AlphaFoldDB" id="A0A2K3ML74"/>
<dbReference type="Proteomes" id="UP000236291">
    <property type="component" value="Unassembled WGS sequence"/>
</dbReference>
<comment type="caution">
    <text evidence="1">The sequence shown here is derived from an EMBL/GenBank/DDBJ whole genome shotgun (WGS) entry which is preliminary data.</text>
</comment>
<dbReference type="EMBL" id="ASHM01066482">
    <property type="protein sequence ID" value="PNX91514.1"/>
    <property type="molecule type" value="Genomic_DNA"/>
</dbReference>
<gene>
    <name evidence="2" type="ORF">L195_g005364</name>
    <name evidence="1" type="ORF">L195_g047645</name>
</gene>